<proteinExistence type="predicted"/>
<dbReference type="EnsemblMetazoa" id="GPAI016229-RA">
    <property type="protein sequence ID" value="GPAI016229-PA"/>
    <property type="gene ID" value="GPAI016229"/>
</dbReference>
<evidence type="ECO:0000313" key="2">
    <source>
        <dbReference type="EnsemblMetazoa" id="GPAI016229-PA"/>
    </source>
</evidence>
<keyword evidence="1" id="KW-1133">Transmembrane helix</keyword>
<feature type="transmembrane region" description="Helical" evidence="1">
    <location>
        <begin position="102"/>
        <end position="125"/>
    </location>
</feature>
<evidence type="ECO:0000256" key="1">
    <source>
        <dbReference type="SAM" id="Phobius"/>
    </source>
</evidence>
<accession>A0A1A9ZJ08</accession>
<feature type="transmembrane region" description="Helical" evidence="1">
    <location>
        <begin position="145"/>
        <end position="167"/>
    </location>
</feature>
<sequence length="295" mass="32023">MEVRAVKLCMGRSLLMATPKLLLGVVVVGLCVVVVDVDELAGLKVVAGAAVEPFITPTNHDNPLHKCKPALRHHLVKLAPVLLKCYRLEALAVAIVERVDNAVAVAVAVVVADVFVAAAGVVDSLDPYTNQYHRHKQNNNYHKDFVQAIELQMTVVEMMVIVAVAAVVDFVNIVWMIVTVVDIVFVVVVVMIWMLNVEFKHTLPASIPLTVGFKGAKSLAPRDDMNSDKLNCNLKGSLTVVLRGRKVLVNKVVNVKGYTCRVAAQHIHAGYVVAIGAAATTKYDYTVFLLAIAMK</sequence>
<reference evidence="2" key="2">
    <citation type="submission" date="2020-05" db="UniProtKB">
        <authorList>
            <consortium name="EnsemblMetazoa"/>
        </authorList>
    </citation>
    <scope>IDENTIFICATION</scope>
    <source>
        <strain evidence="2">IAEA</strain>
    </source>
</reference>
<dbReference type="Proteomes" id="UP000092445">
    <property type="component" value="Unassembled WGS sequence"/>
</dbReference>
<keyword evidence="3" id="KW-1185">Reference proteome</keyword>
<organism evidence="2 3">
    <name type="scientific">Glossina pallidipes</name>
    <name type="common">Tsetse fly</name>
    <dbReference type="NCBI Taxonomy" id="7398"/>
    <lineage>
        <taxon>Eukaryota</taxon>
        <taxon>Metazoa</taxon>
        <taxon>Ecdysozoa</taxon>
        <taxon>Arthropoda</taxon>
        <taxon>Hexapoda</taxon>
        <taxon>Insecta</taxon>
        <taxon>Pterygota</taxon>
        <taxon>Neoptera</taxon>
        <taxon>Endopterygota</taxon>
        <taxon>Diptera</taxon>
        <taxon>Brachycera</taxon>
        <taxon>Muscomorpha</taxon>
        <taxon>Hippoboscoidea</taxon>
        <taxon>Glossinidae</taxon>
        <taxon>Glossina</taxon>
    </lineage>
</organism>
<dbReference type="VEuPathDB" id="VectorBase:GPAI016229"/>
<evidence type="ECO:0000313" key="3">
    <source>
        <dbReference type="Proteomes" id="UP000092445"/>
    </source>
</evidence>
<reference evidence="3" key="1">
    <citation type="submission" date="2014-03" db="EMBL/GenBank/DDBJ databases">
        <authorList>
            <person name="Aksoy S."/>
            <person name="Warren W."/>
            <person name="Wilson R.K."/>
        </authorList>
    </citation>
    <scope>NUCLEOTIDE SEQUENCE [LARGE SCALE GENOMIC DNA]</scope>
    <source>
        <strain evidence="3">IAEA</strain>
    </source>
</reference>
<dbReference type="AlphaFoldDB" id="A0A1A9ZJ08"/>
<feature type="transmembrane region" description="Helical" evidence="1">
    <location>
        <begin position="173"/>
        <end position="195"/>
    </location>
</feature>
<feature type="transmembrane region" description="Helical" evidence="1">
    <location>
        <begin position="21"/>
        <end position="37"/>
    </location>
</feature>
<keyword evidence="1" id="KW-0472">Membrane</keyword>
<protein>
    <submittedName>
        <fullName evidence="2">Uncharacterized protein</fullName>
    </submittedName>
</protein>
<keyword evidence="1" id="KW-0812">Transmembrane</keyword>
<name>A0A1A9ZJ08_GLOPL</name>